<dbReference type="Gene3D" id="2.60.120.260">
    <property type="entry name" value="Galactose-binding domain-like"/>
    <property type="match status" value="1"/>
</dbReference>
<evidence type="ECO:0000256" key="2">
    <source>
        <dbReference type="SAM" id="SignalP"/>
    </source>
</evidence>
<protein>
    <recommendedName>
        <fullName evidence="5">CBM-cenC domain-containing protein</fullName>
    </recommendedName>
</protein>
<name>A0A9X3N5Y6_9ACTN</name>
<keyword evidence="2" id="KW-0732">Signal</keyword>
<dbReference type="AlphaFoldDB" id="A0A9X3N5Y6"/>
<evidence type="ECO:0008006" key="5">
    <source>
        <dbReference type="Google" id="ProtNLM"/>
    </source>
</evidence>
<reference evidence="3" key="1">
    <citation type="submission" date="2022-10" db="EMBL/GenBank/DDBJ databases">
        <title>The WGS of Solirubrobacter phytolaccae KCTC 29190.</title>
        <authorList>
            <person name="Jiang Z."/>
        </authorList>
    </citation>
    <scope>NUCLEOTIDE SEQUENCE</scope>
    <source>
        <strain evidence="3">KCTC 29190</strain>
    </source>
</reference>
<sequence length="468" mass="45608">MLTFRKRGVSVALFAAALAASATSAQAATIHKINPSCGWNAGSYACSQTFTATGGVHGWDIESTRPIEVTAIGARGGRAGNGTGGGLGGEVKTTTRYADLCLTIAGAGGDANGPTGGGGGANGGGWGGHGPDGKGGGGGGGATTVRESPYYDPCRVPGGTLVATGPGGGGGAPSNVGGDAGANAPGGVDGCGGGAGKAPSGGRGGTNCSGGSYNGSAGTVGQGGNGGEGSAGQCVRYECMMPQYQFSGGGGGGGGVYGGGGGGSPKSVSRGGLNGGAGGGGGGSGSGSVKTSTALPSVTLTWYPPNPPSMLTNGSFEEPALPANSWDLRTNVPGWTDVNGRPIELQSYAGAASGKQYIEIDANEGSSLKATFPSAAYTQYRITFKYAARPGLGADQNRLYFAAYHWVGAPQLEGVLTADGTGRSTPEWKEFSGVFMAHNNQSTIVLREDGPSNGVGMFVDDFSVTPIG</sequence>
<gene>
    <name evidence="3" type="ORF">OJ997_08700</name>
</gene>
<feature type="signal peptide" evidence="2">
    <location>
        <begin position="1"/>
        <end position="27"/>
    </location>
</feature>
<comment type="caution">
    <text evidence="3">The sequence shown here is derived from an EMBL/GenBank/DDBJ whole genome shotgun (WGS) entry which is preliminary data.</text>
</comment>
<evidence type="ECO:0000256" key="1">
    <source>
        <dbReference type="SAM" id="MobiDB-lite"/>
    </source>
</evidence>
<dbReference type="EMBL" id="JAPDDP010000012">
    <property type="protein sequence ID" value="MDA0180373.1"/>
    <property type="molecule type" value="Genomic_DNA"/>
</dbReference>
<evidence type="ECO:0000313" key="4">
    <source>
        <dbReference type="Proteomes" id="UP001147653"/>
    </source>
</evidence>
<accession>A0A9X3N5Y6</accession>
<feature type="compositionally biased region" description="Gly residues" evidence="1">
    <location>
        <begin position="116"/>
        <end position="142"/>
    </location>
</feature>
<keyword evidence="4" id="KW-1185">Reference proteome</keyword>
<organism evidence="3 4">
    <name type="scientific">Solirubrobacter phytolaccae</name>
    <dbReference type="NCBI Taxonomy" id="1404360"/>
    <lineage>
        <taxon>Bacteria</taxon>
        <taxon>Bacillati</taxon>
        <taxon>Actinomycetota</taxon>
        <taxon>Thermoleophilia</taxon>
        <taxon>Solirubrobacterales</taxon>
        <taxon>Solirubrobacteraceae</taxon>
        <taxon>Solirubrobacter</taxon>
    </lineage>
</organism>
<dbReference type="RefSeq" id="WP_270024681.1">
    <property type="nucleotide sequence ID" value="NZ_JAPDDP010000012.1"/>
</dbReference>
<proteinExistence type="predicted"/>
<feature type="region of interest" description="Disordered" evidence="1">
    <location>
        <begin position="116"/>
        <end position="151"/>
    </location>
</feature>
<feature type="compositionally biased region" description="Gly residues" evidence="1">
    <location>
        <begin position="272"/>
        <end position="286"/>
    </location>
</feature>
<evidence type="ECO:0000313" key="3">
    <source>
        <dbReference type="EMBL" id="MDA0180373.1"/>
    </source>
</evidence>
<dbReference type="Proteomes" id="UP001147653">
    <property type="component" value="Unassembled WGS sequence"/>
</dbReference>
<feature type="region of interest" description="Disordered" evidence="1">
    <location>
        <begin position="263"/>
        <end position="291"/>
    </location>
</feature>
<feature type="chain" id="PRO_5040735761" description="CBM-cenC domain-containing protein" evidence="2">
    <location>
        <begin position="28"/>
        <end position="468"/>
    </location>
</feature>